<proteinExistence type="predicted"/>
<accession>A0A383CJ62</accession>
<sequence length="153" mass="16606">MKKLILLITLFFIFPTQSFAVTFCPDGSMPTRAISMDGSYYEYKCRGKQNKRNTSSNYGPKRLFASGTGWVLNATGRITGTNGLSCSFSNPYQLVGTCNNGINYGLCSLNVNADLCGSDGTTYSFTNNGSSVRSSFGSRCNISSTSTEIFFNC</sequence>
<reference evidence="1" key="1">
    <citation type="submission" date="2018-05" db="EMBL/GenBank/DDBJ databases">
        <authorList>
            <person name="Lanie J.A."/>
            <person name="Ng W.-L."/>
            <person name="Kazmierczak K.M."/>
            <person name="Andrzejewski T.M."/>
            <person name="Davidsen T.M."/>
            <person name="Wayne K.J."/>
            <person name="Tettelin H."/>
            <person name="Glass J.I."/>
            <person name="Rusch D."/>
            <person name="Podicherti R."/>
            <person name="Tsui H.-C.T."/>
            <person name="Winkler M.E."/>
        </authorList>
    </citation>
    <scope>NUCLEOTIDE SEQUENCE</scope>
</reference>
<dbReference type="AlphaFoldDB" id="A0A383CJ62"/>
<evidence type="ECO:0000313" key="1">
    <source>
        <dbReference type="EMBL" id="SVE31648.1"/>
    </source>
</evidence>
<dbReference type="EMBL" id="UINC01208882">
    <property type="protein sequence ID" value="SVE31648.1"/>
    <property type="molecule type" value="Genomic_DNA"/>
</dbReference>
<name>A0A383CJ62_9ZZZZ</name>
<organism evidence="1">
    <name type="scientific">marine metagenome</name>
    <dbReference type="NCBI Taxonomy" id="408172"/>
    <lineage>
        <taxon>unclassified sequences</taxon>
        <taxon>metagenomes</taxon>
        <taxon>ecological metagenomes</taxon>
    </lineage>
</organism>
<protein>
    <submittedName>
        <fullName evidence="1">Uncharacterized protein</fullName>
    </submittedName>
</protein>
<gene>
    <name evidence="1" type="ORF">METZ01_LOCUS484502</name>
</gene>